<comment type="caution">
    <text evidence="1">The sequence shown here is derived from an EMBL/GenBank/DDBJ whole genome shotgun (WGS) entry which is preliminary data.</text>
</comment>
<reference evidence="1 2" key="1">
    <citation type="submission" date="2015-01" db="EMBL/GenBank/DDBJ databases">
        <title>Genome Sequencing of Rickettsiales.</title>
        <authorList>
            <person name="Daugherty S.C."/>
            <person name="Su Q."/>
            <person name="Abolude K."/>
            <person name="Beier-Sexton M."/>
            <person name="Carlyon J.A."/>
            <person name="Carter R."/>
            <person name="Day N.P."/>
            <person name="Dumler S.J."/>
            <person name="Dyachenko V."/>
            <person name="Godinez A."/>
            <person name="Kurtti T.J."/>
            <person name="Lichay M."/>
            <person name="Mullins K.E."/>
            <person name="Ott S."/>
            <person name="Pappas-Brown V."/>
            <person name="Paris D.H."/>
            <person name="Patel P."/>
            <person name="Richards A.L."/>
            <person name="Sadzewicz L."/>
            <person name="Sears K."/>
            <person name="Seidman D."/>
            <person name="Sengamalay N."/>
            <person name="Stenos J."/>
            <person name="Tallon L.J."/>
            <person name="Vincent G."/>
            <person name="Fraser C.M."/>
            <person name="Munderloh U."/>
            <person name="Dunning-Hotopp J.C."/>
        </authorList>
    </citation>
    <scope>NUCLEOTIDE SEQUENCE [LARGE SCALE GENOMIC DNA]</scope>
    <source>
        <strain evidence="1 2">CRT53-1</strain>
    </source>
</reference>
<protein>
    <submittedName>
        <fullName evidence="1">Uncharacterized protein</fullName>
    </submittedName>
</protein>
<sequence length="50" mass="5720">MCPEYTEASREEWPQNLRVMLYVGAISNHELRFVMHTTKGAASSSYSVNK</sequence>
<evidence type="ECO:0000313" key="1">
    <source>
        <dbReference type="EMBL" id="KJV85760.1"/>
    </source>
</evidence>
<dbReference type="Proteomes" id="UP000033722">
    <property type="component" value="Unassembled WGS sequence"/>
</dbReference>
<evidence type="ECO:0000313" key="2">
    <source>
        <dbReference type="Proteomes" id="UP000033722"/>
    </source>
</evidence>
<proteinExistence type="predicted"/>
<gene>
    <name evidence="1" type="ORF">APHCRT_0927</name>
</gene>
<dbReference type="PATRIC" id="fig|1359157.3.peg.703"/>
<accession>A0A0F3PZF2</accession>
<organism evidence="1 2">
    <name type="scientific">Anaplasma phagocytophilum str. CRT53-1</name>
    <dbReference type="NCBI Taxonomy" id="1359157"/>
    <lineage>
        <taxon>Bacteria</taxon>
        <taxon>Pseudomonadati</taxon>
        <taxon>Pseudomonadota</taxon>
        <taxon>Alphaproteobacteria</taxon>
        <taxon>Rickettsiales</taxon>
        <taxon>Anaplasmataceae</taxon>
        <taxon>Anaplasma</taxon>
        <taxon>phagocytophilum group</taxon>
    </lineage>
</organism>
<dbReference type="AlphaFoldDB" id="A0A0F3PZF2"/>
<dbReference type="EMBL" id="LAOD01000021">
    <property type="protein sequence ID" value="KJV85760.1"/>
    <property type="molecule type" value="Genomic_DNA"/>
</dbReference>
<name>A0A0F3PZF2_ANAPH</name>